<dbReference type="PANTHER" id="PTHR33112:SF12">
    <property type="entry name" value="HETEROKARYON INCOMPATIBILITY DOMAIN-CONTAINING PROTEIN"/>
    <property type="match status" value="1"/>
</dbReference>
<gene>
    <name evidence="2" type="ORF">EK21DRAFT_73610</name>
</gene>
<proteinExistence type="predicted"/>
<dbReference type="EMBL" id="ML978238">
    <property type="protein sequence ID" value="KAF2026735.1"/>
    <property type="molecule type" value="Genomic_DNA"/>
</dbReference>
<reference evidence="2" key="1">
    <citation type="journal article" date="2020" name="Stud. Mycol.">
        <title>101 Dothideomycetes genomes: a test case for predicting lifestyles and emergence of pathogens.</title>
        <authorList>
            <person name="Haridas S."/>
            <person name="Albert R."/>
            <person name="Binder M."/>
            <person name="Bloem J."/>
            <person name="Labutti K."/>
            <person name="Salamov A."/>
            <person name="Andreopoulos B."/>
            <person name="Baker S."/>
            <person name="Barry K."/>
            <person name="Bills G."/>
            <person name="Bluhm B."/>
            <person name="Cannon C."/>
            <person name="Castanera R."/>
            <person name="Culley D."/>
            <person name="Daum C."/>
            <person name="Ezra D."/>
            <person name="Gonzalez J."/>
            <person name="Henrissat B."/>
            <person name="Kuo A."/>
            <person name="Liang C."/>
            <person name="Lipzen A."/>
            <person name="Lutzoni F."/>
            <person name="Magnuson J."/>
            <person name="Mondo S."/>
            <person name="Nolan M."/>
            <person name="Ohm R."/>
            <person name="Pangilinan J."/>
            <person name="Park H.-J."/>
            <person name="Ramirez L."/>
            <person name="Alfaro M."/>
            <person name="Sun H."/>
            <person name="Tritt A."/>
            <person name="Yoshinaga Y."/>
            <person name="Zwiers L.-H."/>
            <person name="Turgeon B."/>
            <person name="Goodwin S."/>
            <person name="Spatafora J."/>
            <person name="Crous P."/>
            <person name="Grigoriev I."/>
        </authorList>
    </citation>
    <scope>NUCLEOTIDE SEQUENCE</scope>
    <source>
        <strain evidence="2">CBS 110217</strain>
    </source>
</reference>
<protein>
    <recommendedName>
        <fullName evidence="1">Heterokaryon incompatibility domain-containing protein</fullName>
    </recommendedName>
</protein>
<accession>A0A9P4H422</accession>
<dbReference type="AlphaFoldDB" id="A0A9P4H422"/>
<dbReference type="OrthoDB" id="5135333at2759"/>
<evidence type="ECO:0000313" key="2">
    <source>
        <dbReference type="EMBL" id="KAF2026735.1"/>
    </source>
</evidence>
<name>A0A9P4H422_9PLEO</name>
<evidence type="ECO:0000313" key="3">
    <source>
        <dbReference type="Proteomes" id="UP000799777"/>
    </source>
</evidence>
<dbReference type="Proteomes" id="UP000799777">
    <property type="component" value="Unassembled WGS sequence"/>
</dbReference>
<feature type="domain" description="Heterokaryon incompatibility" evidence="1">
    <location>
        <begin position="83"/>
        <end position="184"/>
    </location>
</feature>
<sequence length="228" mass="25947">MLHTSCRALNLGSKFHGRRLDPSRADMALARRWLNECEWEHNGLCKTSLGIQILHTNMKRPLELRVVDVQSMCLTTIPLGGRYLALSYRWSSSNTNFKTTNSNIDDLKAMGSLMRYYYDLPTTLQDAIDCTLELGERYVWIDALCIIRDCKADFVKYVRQMHRIYNNAIITLVAASLAKSGDTQADGLPGYRSQDGCFMQHTAHIQDLDLCTVYAQLGQTIVTNIWSQ</sequence>
<keyword evidence="3" id="KW-1185">Reference proteome</keyword>
<dbReference type="PANTHER" id="PTHR33112">
    <property type="entry name" value="DOMAIN PROTEIN, PUTATIVE-RELATED"/>
    <property type="match status" value="1"/>
</dbReference>
<dbReference type="InterPro" id="IPR010730">
    <property type="entry name" value="HET"/>
</dbReference>
<dbReference type="Pfam" id="PF06985">
    <property type="entry name" value="HET"/>
    <property type="match status" value="1"/>
</dbReference>
<evidence type="ECO:0000259" key="1">
    <source>
        <dbReference type="Pfam" id="PF06985"/>
    </source>
</evidence>
<organism evidence="2 3">
    <name type="scientific">Setomelanomma holmii</name>
    <dbReference type="NCBI Taxonomy" id="210430"/>
    <lineage>
        <taxon>Eukaryota</taxon>
        <taxon>Fungi</taxon>
        <taxon>Dikarya</taxon>
        <taxon>Ascomycota</taxon>
        <taxon>Pezizomycotina</taxon>
        <taxon>Dothideomycetes</taxon>
        <taxon>Pleosporomycetidae</taxon>
        <taxon>Pleosporales</taxon>
        <taxon>Pleosporineae</taxon>
        <taxon>Phaeosphaeriaceae</taxon>
        <taxon>Setomelanomma</taxon>
    </lineage>
</organism>
<comment type="caution">
    <text evidence="2">The sequence shown here is derived from an EMBL/GenBank/DDBJ whole genome shotgun (WGS) entry which is preliminary data.</text>
</comment>